<dbReference type="EMBL" id="FNRF01000004">
    <property type="protein sequence ID" value="SEA75551.1"/>
    <property type="molecule type" value="Genomic_DNA"/>
</dbReference>
<dbReference type="AlphaFoldDB" id="A0A1H4DS31"/>
<protein>
    <submittedName>
        <fullName evidence="1">Uncharacterized protein</fullName>
    </submittedName>
</protein>
<dbReference type="Proteomes" id="UP000182257">
    <property type="component" value="Unassembled WGS sequence"/>
</dbReference>
<evidence type="ECO:0000313" key="1">
    <source>
        <dbReference type="EMBL" id="SEA75551.1"/>
    </source>
</evidence>
<name>A0A1H4DS31_XYLRU</name>
<accession>A0A1H4DS31</accession>
<reference evidence="1 2" key="1">
    <citation type="submission" date="2016-10" db="EMBL/GenBank/DDBJ databases">
        <authorList>
            <person name="de Groot N.N."/>
        </authorList>
    </citation>
    <scope>NUCLEOTIDE SEQUENCE [LARGE SCALE GENOMIC DNA]</scope>
    <source>
        <strain evidence="1 2">D31d</strain>
    </source>
</reference>
<sequence length="60" mass="6909">MFKFASRLQISNTMLKHSGSVPRQGADSPDERKINNKKMFIFFSKNLQVSKIYLIFAADI</sequence>
<evidence type="ECO:0000313" key="2">
    <source>
        <dbReference type="Proteomes" id="UP000182257"/>
    </source>
</evidence>
<organism evidence="1 2">
    <name type="scientific">Xylanibacter ruminicola</name>
    <name type="common">Prevotella ruminicola</name>
    <dbReference type="NCBI Taxonomy" id="839"/>
    <lineage>
        <taxon>Bacteria</taxon>
        <taxon>Pseudomonadati</taxon>
        <taxon>Bacteroidota</taxon>
        <taxon>Bacteroidia</taxon>
        <taxon>Bacteroidales</taxon>
        <taxon>Prevotellaceae</taxon>
        <taxon>Xylanibacter</taxon>
    </lineage>
</organism>
<gene>
    <name evidence="1" type="ORF">SAMN05216462_2503</name>
</gene>
<proteinExistence type="predicted"/>